<dbReference type="PANTHER" id="PTHR19957:SF36">
    <property type="entry name" value="SYNTAXIN-2"/>
    <property type="match status" value="1"/>
</dbReference>
<dbReference type="GO" id="GO:0006886">
    <property type="term" value="P:intracellular protein transport"/>
    <property type="evidence" value="ECO:0007669"/>
    <property type="project" value="TreeGrafter"/>
</dbReference>
<dbReference type="GO" id="GO:0031629">
    <property type="term" value="P:synaptic vesicle fusion to presynaptic active zone membrane"/>
    <property type="evidence" value="ECO:0007669"/>
    <property type="project" value="TreeGrafter"/>
</dbReference>
<gene>
    <name evidence="4" type="primary">RAB2A</name>
</gene>
<organism evidence="4 5">
    <name type="scientific">Oncorhynchus tshawytscha</name>
    <name type="common">Chinook salmon</name>
    <name type="synonym">Salmo tshawytscha</name>
    <dbReference type="NCBI Taxonomy" id="74940"/>
    <lineage>
        <taxon>Eukaryota</taxon>
        <taxon>Metazoa</taxon>
        <taxon>Chordata</taxon>
        <taxon>Craniata</taxon>
        <taxon>Vertebrata</taxon>
        <taxon>Euteleostomi</taxon>
        <taxon>Actinopterygii</taxon>
        <taxon>Neopterygii</taxon>
        <taxon>Teleostei</taxon>
        <taxon>Protacanthopterygii</taxon>
        <taxon>Salmoniformes</taxon>
        <taxon>Salmonidae</taxon>
        <taxon>Salmoninae</taxon>
        <taxon>Oncorhynchus</taxon>
    </lineage>
</organism>
<dbReference type="SMART" id="SM00397">
    <property type="entry name" value="t_SNARE"/>
    <property type="match status" value="1"/>
</dbReference>
<dbReference type="AlphaFoldDB" id="A0AAZ3RL04"/>
<evidence type="ECO:0000259" key="3">
    <source>
        <dbReference type="PROSITE" id="PS50192"/>
    </source>
</evidence>
<dbReference type="GO" id="GO:0000149">
    <property type="term" value="F:SNARE binding"/>
    <property type="evidence" value="ECO:0007669"/>
    <property type="project" value="TreeGrafter"/>
</dbReference>
<evidence type="ECO:0000256" key="2">
    <source>
        <dbReference type="ARBA" id="ARBA00023054"/>
    </source>
</evidence>
<evidence type="ECO:0000256" key="1">
    <source>
        <dbReference type="ARBA" id="ARBA00009063"/>
    </source>
</evidence>
<dbReference type="SUPFAM" id="SSF47661">
    <property type="entry name" value="t-snare proteins"/>
    <property type="match status" value="1"/>
</dbReference>
<dbReference type="GeneTree" id="ENSGT01100000264843"/>
<keyword evidence="2" id="KW-0175">Coiled coil</keyword>
<dbReference type="Ensembl" id="ENSOTST00005159129.1">
    <property type="protein sequence ID" value="ENSOTSP00005141713.1"/>
    <property type="gene ID" value="ENSOTSG00005063296.1"/>
</dbReference>
<dbReference type="PROSITE" id="PS50192">
    <property type="entry name" value="T_SNARE"/>
    <property type="match status" value="1"/>
</dbReference>
<dbReference type="Gene3D" id="1.20.5.110">
    <property type="match status" value="1"/>
</dbReference>
<dbReference type="GO" id="GO:0008021">
    <property type="term" value="C:synaptic vesicle"/>
    <property type="evidence" value="ECO:0007669"/>
    <property type="project" value="TreeGrafter"/>
</dbReference>
<dbReference type="GO" id="GO:0005484">
    <property type="term" value="F:SNAP receptor activity"/>
    <property type="evidence" value="ECO:0007669"/>
    <property type="project" value="TreeGrafter"/>
</dbReference>
<protein>
    <recommendedName>
        <fullName evidence="3">t-SNARE coiled-coil homology domain-containing protein</fullName>
    </recommendedName>
</protein>
<evidence type="ECO:0000313" key="5">
    <source>
        <dbReference type="Proteomes" id="UP000694402"/>
    </source>
</evidence>
<sequence>MSLSHRALITPVADWAECMLTRSPGVWCFLRHIGAAGFRVKWALCQEALRLGWVVFRRRHGSRPSPLLSPYGSSSDEANWIPRIWEEKGIILDSQITRQAENEIESGHQDIFNLESSIRELHAMFMAMLVENQGDMVNNIEKNVSNAAKYIGRAKEETKKAEILEKKIPEGKSPFPQTEGHMVYLLIILYNTAQVKTLLTNAIALNGLVRRRILFQYYILIRFKMPDRMSTWHIY</sequence>
<dbReference type="InterPro" id="IPR010989">
    <property type="entry name" value="SNARE"/>
</dbReference>
<comment type="similarity">
    <text evidence="1">Belongs to the syntaxin family.</text>
</comment>
<dbReference type="InterPro" id="IPR045242">
    <property type="entry name" value="Syntaxin"/>
</dbReference>
<name>A0AAZ3RL04_ONCTS</name>
<dbReference type="GO" id="GO:0048787">
    <property type="term" value="C:presynaptic active zone membrane"/>
    <property type="evidence" value="ECO:0007669"/>
    <property type="project" value="TreeGrafter"/>
</dbReference>
<dbReference type="GO" id="GO:0031201">
    <property type="term" value="C:SNARE complex"/>
    <property type="evidence" value="ECO:0007669"/>
    <property type="project" value="TreeGrafter"/>
</dbReference>
<reference evidence="4" key="2">
    <citation type="submission" date="2025-08" db="UniProtKB">
        <authorList>
            <consortium name="Ensembl"/>
        </authorList>
    </citation>
    <scope>IDENTIFICATION</scope>
</reference>
<feature type="domain" description="T-SNARE coiled-coil homology" evidence="3">
    <location>
        <begin position="126"/>
        <end position="161"/>
    </location>
</feature>
<reference evidence="4" key="3">
    <citation type="submission" date="2025-09" db="UniProtKB">
        <authorList>
            <consortium name="Ensembl"/>
        </authorList>
    </citation>
    <scope>IDENTIFICATION</scope>
</reference>
<dbReference type="PANTHER" id="PTHR19957">
    <property type="entry name" value="SYNTAXIN"/>
    <property type="match status" value="1"/>
</dbReference>
<dbReference type="Proteomes" id="UP000694402">
    <property type="component" value="Unassembled WGS sequence"/>
</dbReference>
<keyword evidence="5" id="KW-1185">Reference proteome</keyword>
<evidence type="ECO:0000313" key="4">
    <source>
        <dbReference type="Ensembl" id="ENSOTSP00005141713.1"/>
    </source>
</evidence>
<dbReference type="InterPro" id="IPR000727">
    <property type="entry name" value="T_SNARE_dom"/>
</dbReference>
<dbReference type="GO" id="GO:0048278">
    <property type="term" value="P:vesicle docking"/>
    <property type="evidence" value="ECO:0007669"/>
    <property type="project" value="TreeGrafter"/>
</dbReference>
<accession>A0AAZ3RL04</accession>
<reference evidence="5" key="1">
    <citation type="journal article" date="2018" name="PLoS ONE">
        <title>Chinook salmon (Oncorhynchus tshawytscha) genome and transcriptome.</title>
        <authorList>
            <person name="Christensen K.A."/>
            <person name="Leong J.S."/>
            <person name="Sakhrani D."/>
            <person name="Biagi C.A."/>
            <person name="Minkley D.R."/>
            <person name="Withler R.E."/>
            <person name="Rondeau E.B."/>
            <person name="Koop B.F."/>
            <person name="Devlin R.H."/>
        </authorList>
    </citation>
    <scope>NUCLEOTIDE SEQUENCE [LARGE SCALE GENOMIC DNA]</scope>
</reference>
<proteinExistence type="inferred from homology"/>